<feature type="transmembrane region" description="Helical" evidence="9">
    <location>
        <begin position="148"/>
        <end position="173"/>
    </location>
</feature>
<dbReference type="AlphaFoldDB" id="A0A8S4PP44"/>
<evidence type="ECO:0000256" key="8">
    <source>
        <dbReference type="SAM" id="MobiDB-lite"/>
    </source>
</evidence>
<keyword evidence="12" id="KW-1185">Reference proteome</keyword>
<proteinExistence type="inferred from homology"/>
<dbReference type="GO" id="GO:0005765">
    <property type="term" value="C:lysosomal membrane"/>
    <property type="evidence" value="ECO:0007669"/>
    <property type="project" value="UniProtKB-SubCell"/>
</dbReference>
<dbReference type="PANTHER" id="PTHR23292:SF6">
    <property type="entry name" value="FI16602P1-RELATED"/>
    <property type="match status" value="1"/>
</dbReference>
<keyword evidence="9" id="KW-1133">Transmembrane helix</keyword>
<evidence type="ECO:0000256" key="6">
    <source>
        <dbReference type="ARBA" id="ARBA00022833"/>
    </source>
</evidence>
<comment type="caution">
    <text evidence="11">The sequence shown here is derived from an EMBL/GenBank/DDBJ whole genome shotgun (WGS) entry which is preliminary data.</text>
</comment>
<reference evidence="11" key="1">
    <citation type="submission" date="2022-03" db="EMBL/GenBank/DDBJ databases">
        <authorList>
            <person name="Martin C."/>
        </authorList>
    </citation>
    <scope>NUCLEOTIDE SEQUENCE</scope>
</reference>
<dbReference type="SMART" id="SM00714">
    <property type="entry name" value="LITAF"/>
    <property type="match status" value="2"/>
</dbReference>
<evidence type="ECO:0000313" key="12">
    <source>
        <dbReference type="Proteomes" id="UP000749559"/>
    </source>
</evidence>
<dbReference type="GO" id="GO:0008270">
    <property type="term" value="F:zinc ion binding"/>
    <property type="evidence" value="ECO:0007669"/>
    <property type="project" value="TreeGrafter"/>
</dbReference>
<accession>A0A8S4PP44</accession>
<evidence type="ECO:0000256" key="7">
    <source>
        <dbReference type="ARBA" id="ARBA00023136"/>
    </source>
</evidence>
<keyword evidence="6" id="KW-0862">Zinc</keyword>
<dbReference type="PANTHER" id="PTHR23292">
    <property type="entry name" value="LIPOPOLYSACCHARIDE-INDUCED TUMOR NECROSIS FACTOR-ALPHA FACTOR"/>
    <property type="match status" value="1"/>
</dbReference>
<evidence type="ECO:0000256" key="1">
    <source>
        <dbReference type="ARBA" id="ARBA00004414"/>
    </source>
</evidence>
<evidence type="ECO:0000256" key="5">
    <source>
        <dbReference type="ARBA" id="ARBA00022723"/>
    </source>
</evidence>
<sequence length="313" mass="34256">MADQNQKPPPDYGQHPSQPQYGGPPPQQPPPQQPPSQQPPPGGYQQPPPGGYQQPPPGGYQQPPPGGYQQPPPGGYQQPPPQGQPVYYQQQPLPPQQPAPTTVVVQQQPAEAKQVTVYNEFKQTPVKTICPHCKEEIWTTTTLEAGTYAFCVCALLLIMIIGFFGLFLIPFILPQFKDCIHDCPNCENQIARYSRIAGPPPAYGAPPPQAMYGPPPPAGPQTVVVTQQPAMHTTIVQSFRESPVQTKCPFCQADIVTSVRHETGTFTWLLCALLCIVGCDLGCCFIPFCIDGAKDCVHTCPNCRQQVSRYSRM</sequence>
<dbReference type="InterPro" id="IPR037519">
    <property type="entry name" value="LITAF_fam"/>
</dbReference>
<organism evidence="11 12">
    <name type="scientific">Owenia fusiformis</name>
    <name type="common">Polychaete worm</name>
    <dbReference type="NCBI Taxonomy" id="6347"/>
    <lineage>
        <taxon>Eukaryota</taxon>
        <taxon>Metazoa</taxon>
        <taxon>Spiralia</taxon>
        <taxon>Lophotrochozoa</taxon>
        <taxon>Annelida</taxon>
        <taxon>Polychaeta</taxon>
        <taxon>Sedentaria</taxon>
        <taxon>Canalipalpata</taxon>
        <taxon>Sabellida</taxon>
        <taxon>Oweniida</taxon>
        <taxon>Oweniidae</taxon>
        <taxon>Owenia</taxon>
    </lineage>
</organism>
<gene>
    <name evidence="11" type="ORF">OFUS_LOCUS19240</name>
</gene>
<feature type="compositionally biased region" description="Pro residues" evidence="8">
    <location>
        <begin position="22"/>
        <end position="83"/>
    </location>
</feature>
<comment type="subcellular location">
    <subcellularLocation>
        <location evidence="2">Endosome membrane</location>
        <topology evidence="2">Peripheral membrane protein</topology>
    </subcellularLocation>
    <subcellularLocation>
        <location evidence="1">Late endosome membrane</location>
    </subcellularLocation>
    <subcellularLocation>
        <location evidence="3">Lysosome membrane</location>
        <topology evidence="3">Peripheral membrane protein</topology>
        <orientation evidence="3">Cytoplasmic side</orientation>
    </subcellularLocation>
</comment>
<dbReference type="Pfam" id="PF10601">
    <property type="entry name" value="zf-LITAF-like"/>
    <property type="match status" value="2"/>
</dbReference>
<feature type="domain" description="LITAF" evidence="10">
    <location>
        <begin position="110"/>
        <end position="195"/>
    </location>
</feature>
<evidence type="ECO:0000256" key="9">
    <source>
        <dbReference type="SAM" id="Phobius"/>
    </source>
</evidence>
<evidence type="ECO:0000313" key="11">
    <source>
        <dbReference type="EMBL" id="CAH1794567.1"/>
    </source>
</evidence>
<dbReference type="InterPro" id="IPR006629">
    <property type="entry name" value="LITAF"/>
</dbReference>
<dbReference type="EMBL" id="CAIIXF020000009">
    <property type="protein sequence ID" value="CAH1794567.1"/>
    <property type="molecule type" value="Genomic_DNA"/>
</dbReference>
<feature type="region of interest" description="Disordered" evidence="8">
    <location>
        <begin position="1"/>
        <end position="103"/>
    </location>
</feature>
<keyword evidence="5" id="KW-0479">Metal-binding</keyword>
<evidence type="ECO:0000256" key="4">
    <source>
        <dbReference type="ARBA" id="ARBA00005975"/>
    </source>
</evidence>
<dbReference type="OrthoDB" id="5599753at2759"/>
<keyword evidence="9" id="KW-0812">Transmembrane</keyword>
<evidence type="ECO:0000256" key="2">
    <source>
        <dbReference type="ARBA" id="ARBA00004481"/>
    </source>
</evidence>
<dbReference type="Proteomes" id="UP000749559">
    <property type="component" value="Unassembled WGS sequence"/>
</dbReference>
<comment type="similarity">
    <text evidence="4">Belongs to the CDIP1/LITAF family.</text>
</comment>
<feature type="compositionally biased region" description="Low complexity" evidence="8">
    <location>
        <begin position="12"/>
        <end position="21"/>
    </location>
</feature>
<dbReference type="GO" id="GO:0031902">
    <property type="term" value="C:late endosome membrane"/>
    <property type="evidence" value="ECO:0007669"/>
    <property type="project" value="UniProtKB-SubCell"/>
</dbReference>
<protein>
    <recommendedName>
        <fullName evidence="10">LITAF domain-containing protein</fullName>
    </recommendedName>
</protein>
<keyword evidence="7 9" id="KW-0472">Membrane</keyword>
<name>A0A8S4PP44_OWEFU</name>
<feature type="domain" description="LITAF" evidence="10">
    <location>
        <begin position="226"/>
        <end position="312"/>
    </location>
</feature>
<dbReference type="PROSITE" id="PS51837">
    <property type="entry name" value="LITAF"/>
    <property type="match status" value="2"/>
</dbReference>
<evidence type="ECO:0000256" key="3">
    <source>
        <dbReference type="ARBA" id="ARBA00004630"/>
    </source>
</evidence>
<evidence type="ECO:0000259" key="10">
    <source>
        <dbReference type="PROSITE" id="PS51837"/>
    </source>
</evidence>